<feature type="transmembrane region" description="Helical" evidence="1">
    <location>
        <begin position="58"/>
        <end position="79"/>
    </location>
</feature>
<protein>
    <submittedName>
        <fullName evidence="2">Uncharacterized protein</fullName>
    </submittedName>
</protein>
<evidence type="ECO:0000313" key="2">
    <source>
        <dbReference type="EMBL" id="QIP15653.1"/>
    </source>
</evidence>
<dbReference type="AlphaFoldDB" id="A0A6G9ATW4"/>
<sequence>MSELLLSDSSTNNLSMEGQQGPSLGKVFAVQIARGLAITLAAILSTYLTGIAQTVTHSFIISVSMGGISFWLVCSFLLSERIETQLGRKVDKRGRMAPVDMDSLLGKAILDERLAYCQQRLPGSQVVSLKLIYCGSYTEPIQQFYQRSRVFTLDTFPLGAPEYLAVYGLIDSKGNRFVFLDAFAEASTLQRGYFRQVDQWPVFALYEIE</sequence>
<proteinExistence type="predicted"/>
<organism evidence="2 3">
    <name type="scientific">Spirosoma aureum</name>
    <dbReference type="NCBI Taxonomy" id="2692134"/>
    <lineage>
        <taxon>Bacteria</taxon>
        <taxon>Pseudomonadati</taxon>
        <taxon>Bacteroidota</taxon>
        <taxon>Cytophagia</taxon>
        <taxon>Cytophagales</taxon>
        <taxon>Cytophagaceae</taxon>
        <taxon>Spirosoma</taxon>
    </lineage>
</organism>
<keyword evidence="1" id="KW-0812">Transmembrane</keyword>
<keyword evidence="1" id="KW-0472">Membrane</keyword>
<feature type="transmembrane region" description="Helical" evidence="1">
    <location>
        <begin position="32"/>
        <end position="52"/>
    </location>
</feature>
<dbReference type="Proteomes" id="UP000501802">
    <property type="component" value="Chromosome"/>
</dbReference>
<keyword evidence="3" id="KW-1185">Reference proteome</keyword>
<evidence type="ECO:0000256" key="1">
    <source>
        <dbReference type="SAM" id="Phobius"/>
    </source>
</evidence>
<dbReference type="EMBL" id="CP050063">
    <property type="protein sequence ID" value="QIP15653.1"/>
    <property type="molecule type" value="Genomic_DNA"/>
</dbReference>
<reference evidence="2 3" key="1">
    <citation type="submission" date="2020-03" db="EMBL/GenBank/DDBJ databases">
        <authorList>
            <person name="Kim M.K."/>
        </authorList>
    </citation>
    <scope>NUCLEOTIDE SEQUENCE [LARGE SCALE GENOMIC DNA]</scope>
    <source>
        <strain evidence="2 3">BT328</strain>
    </source>
</reference>
<evidence type="ECO:0000313" key="3">
    <source>
        <dbReference type="Proteomes" id="UP000501802"/>
    </source>
</evidence>
<dbReference type="RefSeq" id="WP_167214278.1">
    <property type="nucleotide sequence ID" value="NZ_CP050063.1"/>
</dbReference>
<keyword evidence="1" id="KW-1133">Transmembrane helix</keyword>
<name>A0A6G9ATW4_9BACT</name>
<dbReference type="KEGG" id="spib:G8759_24985"/>
<gene>
    <name evidence="2" type="ORF">G8759_24985</name>
</gene>
<accession>A0A6G9ATW4</accession>